<reference evidence="8 9" key="1">
    <citation type="submission" date="2019-08" db="EMBL/GenBank/DDBJ databases">
        <title>Draft genome sequence of Lysobacter sp. UKS-15.</title>
        <authorList>
            <person name="Im W.-T."/>
        </authorList>
    </citation>
    <scope>NUCLEOTIDE SEQUENCE [LARGE SCALE GENOMIC DNA]</scope>
    <source>
        <strain evidence="8 9">UKS-15</strain>
    </source>
</reference>
<dbReference type="GO" id="GO:0044781">
    <property type="term" value="P:bacterial-type flagellum organization"/>
    <property type="evidence" value="ECO:0007669"/>
    <property type="project" value="UniProtKB-UniRule"/>
</dbReference>
<evidence type="ECO:0000256" key="5">
    <source>
        <dbReference type="RuleBase" id="RU362076"/>
    </source>
</evidence>
<dbReference type="Pfam" id="PF13861">
    <property type="entry name" value="FLgD_tudor"/>
    <property type="match status" value="1"/>
</dbReference>
<comment type="caution">
    <text evidence="8">The sequence shown here is derived from an EMBL/GenBank/DDBJ whole genome shotgun (WGS) entry which is preliminary data.</text>
</comment>
<dbReference type="RefSeq" id="WP_149353082.1">
    <property type="nucleotide sequence ID" value="NZ_VTRV01000096.1"/>
</dbReference>
<evidence type="ECO:0000256" key="2">
    <source>
        <dbReference type="ARBA" id="ARBA00016013"/>
    </source>
</evidence>
<evidence type="ECO:0000256" key="4">
    <source>
        <dbReference type="ARBA" id="ARBA00024746"/>
    </source>
</evidence>
<comment type="similarity">
    <text evidence="1 5">Belongs to the FlgD family.</text>
</comment>
<evidence type="ECO:0000256" key="3">
    <source>
        <dbReference type="ARBA" id="ARBA00022795"/>
    </source>
</evidence>
<accession>A0A5D8Z846</accession>
<sequence>MTTIGNATDALSQYSVAPTTRKKELGQADFLRLMTEQLKNQDPLKPLEGTQMLGQLAQFSTVQGIQGMQGALGAVANVMESDQTLRAASLVGHDALVDTDTVQLQAGTGMNGEIVATSAGSINVEIVDAAGQVIDRVPVDAPGAGNVAWGWDGKTADGRTAPAGTYTIRATTGTGASAQALSTRIAAHIDSVSIEASGLVLNLAGIGPRPLSSVRRIG</sequence>
<dbReference type="InterPro" id="IPR005648">
    <property type="entry name" value="FlgD"/>
</dbReference>
<dbReference type="Proteomes" id="UP000323164">
    <property type="component" value="Unassembled WGS sequence"/>
</dbReference>
<feature type="domain" description="FlgD Tudor-like" evidence="7">
    <location>
        <begin position="82"/>
        <end position="215"/>
    </location>
</feature>
<proteinExistence type="inferred from homology"/>
<organism evidence="8 9">
    <name type="scientific">Cognatilysobacter lacus</name>
    <dbReference type="NCBI Taxonomy" id="1643323"/>
    <lineage>
        <taxon>Bacteria</taxon>
        <taxon>Pseudomonadati</taxon>
        <taxon>Pseudomonadota</taxon>
        <taxon>Gammaproteobacteria</taxon>
        <taxon>Lysobacterales</taxon>
        <taxon>Lysobacteraceae</taxon>
        <taxon>Cognatilysobacter</taxon>
    </lineage>
</organism>
<dbReference type="InterPro" id="IPR025963">
    <property type="entry name" value="FLgD_Tudor"/>
</dbReference>
<evidence type="ECO:0000313" key="8">
    <source>
        <dbReference type="EMBL" id="TZF88824.1"/>
    </source>
</evidence>
<keyword evidence="8" id="KW-0966">Cell projection</keyword>
<feature type="domain" description="FlgD/Vpr Ig-like" evidence="6">
    <location>
        <begin position="101"/>
        <end position="174"/>
    </location>
</feature>
<dbReference type="Pfam" id="PF13860">
    <property type="entry name" value="FlgD_ig"/>
    <property type="match status" value="1"/>
</dbReference>
<keyword evidence="9" id="KW-1185">Reference proteome</keyword>
<keyword evidence="8" id="KW-0969">Cilium</keyword>
<evidence type="ECO:0000256" key="1">
    <source>
        <dbReference type="ARBA" id="ARBA00010577"/>
    </source>
</evidence>
<dbReference type="Gene3D" id="2.30.30.910">
    <property type="match status" value="1"/>
</dbReference>
<dbReference type="AlphaFoldDB" id="A0A5D8Z846"/>
<dbReference type="OrthoDB" id="9785233at2"/>
<evidence type="ECO:0000259" key="6">
    <source>
        <dbReference type="Pfam" id="PF13860"/>
    </source>
</evidence>
<dbReference type="Gene3D" id="2.60.40.4070">
    <property type="match status" value="1"/>
</dbReference>
<protein>
    <recommendedName>
        <fullName evidence="2 5">Basal-body rod modification protein FlgD</fullName>
    </recommendedName>
</protein>
<evidence type="ECO:0000259" key="7">
    <source>
        <dbReference type="Pfam" id="PF13861"/>
    </source>
</evidence>
<keyword evidence="8" id="KW-0282">Flagellum</keyword>
<evidence type="ECO:0000313" key="9">
    <source>
        <dbReference type="Proteomes" id="UP000323164"/>
    </source>
</evidence>
<comment type="function">
    <text evidence="4 5">Required for flagellar hook formation. May act as a scaffolding protein.</text>
</comment>
<dbReference type="Pfam" id="PF03963">
    <property type="entry name" value="FlgD"/>
    <property type="match status" value="1"/>
</dbReference>
<gene>
    <name evidence="8" type="ORF">FW784_09375</name>
</gene>
<keyword evidence="3 5" id="KW-1005">Bacterial flagellum biogenesis</keyword>
<name>A0A5D8Z846_9GAMM</name>
<dbReference type="InterPro" id="IPR025965">
    <property type="entry name" value="FlgD/Vpr_Ig-like"/>
</dbReference>
<dbReference type="EMBL" id="VTRV01000096">
    <property type="protein sequence ID" value="TZF88824.1"/>
    <property type="molecule type" value="Genomic_DNA"/>
</dbReference>